<dbReference type="InterPro" id="IPR041371">
    <property type="entry name" value="GH92_N"/>
</dbReference>
<protein>
    <recommendedName>
        <fullName evidence="5">Secreted glycosidase</fullName>
    </recommendedName>
</protein>
<dbReference type="GO" id="GO:0030246">
    <property type="term" value="F:carbohydrate binding"/>
    <property type="evidence" value="ECO:0007669"/>
    <property type="project" value="InterPro"/>
</dbReference>
<evidence type="ECO:0008006" key="5">
    <source>
        <dbReference type="Google" id="ProtNLM"/>
    </source>
</evidence>
<dbReference type="Pfam" id="PF07971">
    <property type="entry name" value="Glyco_hydro_92"/>
    <property type="match status" value="1"/>
</dbReference>
<dbReference type="NCBIfam" id="TIGR01180">
    <property type="entry name" value="aman2_put"/>
    <property type="match status" value="1"/>
</dbReference>
<evidence type="ECO:0000313" key="3">
    <source>
        <dbReference type="EMBL" id="CAH0040875.1"/>
    </source>
</evidence>
<dbReference type="FunFam" id="1.20.1050.60:FF:000002">
    <property type="entry name" value="Glycosyl hydrolase family 92"/>
    <property type="match status" value="1"/>
</dbReference>
<dbReference type="OrthoDB" id="449263at2759"/>
<comment type="caution">
    <text evidence="3">The sequence shown here is derived from an EMBL/GenBank/DDBJ whole genome shotgun (WGS) entry which is preliminary data.</text>
</comment>
<dbReference type="Gene3D" id="1.20.1610.10">
    <property type="entry name" value="alpha-1,2-mannosidases domains"/>
    <property type="match status" value="1"/>
</dbReference>
<sequence length="810" mass="89584">MRAKQFVLASVAGLTAANDDLSSYALTDVSLYFNVRTSVAGKANQLINDIVQTGSVNGGNTFPGVARPLGMVKLGPDLYTGSDSYSGYQATGNFTGFTMLHESGTGGAPKYGVVSQMPVVGTIENPLSDKMNDTRASADKTEVGYYKASLGSGTVLEMSASKKAGIFKYTFPEEKENYHVLVDVSHVLSSYRGQGLEQHFLGGNISVHLEEGSDKYSYTGFGTYDNGWNRAGPWTVYFCGYFDTESRYKTFLGKDFKTANLEEFSEKSSHESKTARLGAVFSFNQTSVVSRVGVSFISADQACSNVNSEIPDGTSIDTVRNGTREAWNSEVFSKVTTSETNVTKLNQLYTALYFMHLLPTNKTGENPLWESSEPYYDDIFTFWDIYRSLTPLLHILQPVYYEEFLRSMIDIWRHQGWVSDARSSFSNGAVQGGTNGDNVFADAFLKGVRGKVNWYDALSAMVKNAEVVPVTNNDPRDPTGATQEGRSALPDWHEHGFITPKFGRSVSRAVEYSVNDFSLASVALGLEDTDKYKKYFNRSLNWRNHWNPNLSALGFSGFVGPRDVGGFISQSPISCGGCYWGDYYYQGLPWEYSFNAHHDLGTIIDYCDGEQRFTERLEMTFTPGVYSGNGAFGNTLFNPGNEPSFVTPYLYSYVNRQDLNVKRSRFIAKSYYKPTPAGLPGNSDAGAMESWLLWSMIGLFPMTGQPVFFIGSPWFSDLTIDLGGGKTLKITSEGGSEDKFYVQSLKVNGKQWNKSWLSWYDIFAKGGTLEFKLGDTPSNWTTGPTPPTPASLGVEEAAIIIREWVDEGDE</sequence>
<feature type="domain" description="Glycosyl hydrolase family 92 N-terminal" evidence="2">
    <location>
        <begin position="53"/>
        <end position="295"/>
    </location>
</feature>
<dbReference type="FunFam" id="2.70.98.10:FF:000028">
    <property type="entry name" value="Alpha-1,2-mannosidase family protein (AFU_orthologue AFUA_5G10520)"/>
    <property type="match status" value="1"/>
</dbReference>
<dbReference type="FunFam" id="3.30.2080.10:FF:000001">
    <property type="entry name" value="Alpha-1,2-mannosidase subfamily"/>
    <property type="match status" value="1"/>
</dbReference>
<dbReference type="InterPro" id="IPR008928">
    <property type="entry name" value="6-hairpin_glycosidase_sf"/>
</dbReference>
<dbReference type="GO" id="GO:0000224">
    <property type="term" value="F:peptide-N4-(N-acetyl-beta-glucosaminyl)asparagine amidase activity"/>
    <property type="evidence" value="ECO:0007669"/>
    <property type="project" value="TreeGrafter"/>
</dbReference>
<name>A0A9N9YWD5_9HYPO</name>
<dbReference type="GO" id="GO:0005829">
    <property type="term" value="C:cytosol"/>
    <property type="evidence" value="ECO:0007669"/>
    <property type="project" value="TreeGrafter"/>
</dbReference>
<gene>
    <name evidence="3" type="ORF">CSOL1703_00004087</name>
</gene>
<dbReference type="InterPro" id="IPR050883">
    <property type="entry name" value="PNGase"/>
</dbReference>
<evidence type="ECO:0000313" key="4">
    <source>
        <dbReference type="Proteomes" id="UP000775872"/>
    </source>
</evidence>
<dbReference type="GO" id="GO:0005634">
    <property type="term" value="C:nucleus"/>
    <property type="evidence" value="ECO:0007669"/>
    <property type="project" value="TreeGrafter"/>
</dbReference>
<dbReference type="PANTHER" id="PTHR12143:SF44">
    <property type="entry name" value="GLYCOSYL HYDROLASE FAMILY 92 DOMAIN-CONTAINING PROTEIN"/>
    <property type="match status" value="1"/>
</dbReference>
<keyword evidence="4" id="KW-1185">Reference proteome</keyword>
<dbReference type="Pfam" id="PF17678">
    <property type="entry name" value="Glyco_hydro_92N"/>
    <property type="match status" value="1"/>
</dbReference>
<dbReference type="Proteomes" id="UP000775872">
    <property type="component" value="Unassembled WGS sequence"/>
</dbReference>
<organism evidence="3 4">
    <name type="scientific">Clonostachys solani</name>
    <dbReference type="NCBI Taxonomy" id="160281"/>
    <lineage>
        <taxon>Eukaryota</taxon>
        <taxon>Fungi</taxon>
        <taxon>Dikarya</taxon>
        <taxon>Ascomycota</taxon>
        <taxon>Pezizomycotina</taxon>
        <taxon>Sordariomycetes</taxon>
        <taxon>Hypocreomycetidae</taxon>
        <taxon>Hypocreales</taxon>
        <taxon>Bionectriaceae</taxon>
        <taxon>Clonostachys</taxon>
    </lineage>
</organism>
<dbReference type="Gene3D" id="2.70.98.10">
    <property type="match status" value="1"/>
</dbReference>
<accession>A0A9N9YWD5</accession>
<proteinExistence type="predicted"/>
<dbReference type="PANTHER" id="PTHR12143">
    <property type="entry name" value="PEPTIDE N-GLYCANASE PNGASE -RELATED"/>
    <property type="match status" value="1"/>
</dbReference>
<dbReference type="GO" id="GO:0006516">
    <property type="term" value="P:glycoprotein catabolic process"/>
    <property type="evidence" value="ECO:0007669"/>
    <property type="project" value="TreeGrafter"/>
</dbReference>
<dbReference type="InterPro" id="IPR005887">
    <property type="entry name" value="GH92_a_mannosidase_put"/>
</dbReference>
<evidence type="ECO:0000259" key="1">
    <source>
        <dbReference type="Pfam" id="PF07971"/>
    </source>
</evidence>
<dbReference type="InterPro" id="IPR014718">
    <property type="entry name" value="GH-type_carb-bd"/>
</dbReference>
<dbReference type="EMBL" id="CABFOC020000002">
    <property type="protein sequence ID" value="CAH0040875.1"/>
    <property type="molecule type" value="Genomic_DNA"/>
</dbReference>
<dbReference type="Gene3D" id="1.20.1050.60">
    <property type="entry name" value="alpha-1,2-mannosidase"/>
    <property type="match status" value="1"/>
</dbReference>
<dbReference type="Gene3D" id="3.30.2080.10">
    <property type="entry name" value="GH92 mannosidase domain"/>
    <property type="match status" value="1"/>
</dbReference>
<feature type="domain" description="Glycosyl hydrolase family 92" evidence="1">
    <location>
        <begin position="301"/>
        <end position="775"/>
    </location>
</feature>
<dbReference type="InterPro" id="IPR012939">
    <property type="entry name" value="Glyco_hydro_92"/>
</dbReference>
<evidence type="ECO:0000259" key="2">
    <source>
        <dbReference type="Pfam" id="PF17678"/>
    </source>
</evidence>
<dbReference type="SUPFAM" id="SSF48208">
    <property type="entry name" value="Six-hairpin glycosidases"/>
    <property type="match status" value="1"/>
</dbReference>
<reference evidence="3" key="1">
    <citation type="submission" date="2021-10" db="EMBL/GenBank/DDBJ databases">
        <authorList>
            <person name="Piombo E."/>
        </authorList>
    </citation>
    <scope>NUCLEOTIDE SEQUENCE</scope>
</reference>
<dbReference type="GO" id="GO:0005975">
    <property type="term" value="P:carbohydrate metabolic process"/>
    <property type="evidence" value="ECO:0007669"/>
    <property type="project" value="InterPro"/>
</dbReference>
<dbReference type="AlphaFoldDB" id="A0A9N9YWD5"/>